<gene>
    <name evidence="15" type="primary">106080356</name>
</gene>
<name>A0A1I8Q569_STOCA</name>
<evidence type="ECO:0000256" key="11">
    <source>
        <dbReference type="ARBA" id="ARBA00023303"/>
    </source>
</evidence>
<dbReference type="Pfam" id="PF00858">
    <property type="entry name" value="ASC"/>
    <property type="match status" value="1"/>
</dbReference>
<evidence type="ECO:0000256" key="2">
    <source>
        <dbReference type="ARBA" id="ARBA00007193"/>
    </source>
</evidence>
<accession>A0A1I8Q569</accession>
<evidence type="ECO:0000256" key="5">
    <source>
        <dbReference type="ARBA" id="ARBA00022692"/>
    </source>
</evidence>
<keyword evidence="8 12" id="KW-0406">Ion transport</keyword>
<evidence type="ECO:0000256" key="4">
    <source>
        <dbReference type="ARBA" id="ARBA00022461"/>
    </source>
</evidence>
<dbReference type="PRINTS" id="PR01078">
    <property type="entry name" value="AMINACHANNEL"/>
</dbReference>
<keyword evidence="6 13" id="KW-1133">Transmembrane helix</keyword>
<comment type="similarity">
    <text evidence="2 12">Belongs to the amiloride-sensitive sodium channel (TC 1.A.6) family.</text>
</comment>
<dbReference type="InterPro" id="IPR001873">
    <property type="entry name" value="ENaC"/>
</dbReference>
<dbReference type="EnsemblMetazoa" id="SCAU014015-RA">
    <property type="protein sequence ID" value="SCAU014015-PA"/>
    <property type="gene ID" value="SCAU014015"/>
</dbReference>
<dbReference type="VEuPathDB" id="VectorBase:SCAU014015"/>
<evidence type="ECO:0000256" key="6">
    <source>
        <dbReference type="ARBA" id="ARBA00022989"/>
    </source>
</evidence>
<evidence type="ECO:0000256" key="13">
    <source>
        <dbReference type="SAM" id="Phobius"/>
    </source>
</evidence>
<dbReference type="OrthoDB" id="5874059at2759"/>
<reference evidence="15" key="1">
    <citation type="submission" date="2020-05" db="UniProtKB">
        <authorList>
            <consortium name="EnsemblMetazoa"/>
        </authorList>
    </citation>
    <scope>IDENTIFICATION</scope>
    <source>
        <strain evidence="15">USDA</strain>
    </source>
</reference>
<dbReference type="InterPro" id="IPR020903">
    <property type="entry name" value="ENaC_CS"/>
</dbReference>
<sequence>MGHMPNWLLFIIGFVTACLVFADVTREIGFINKHYPLKTVIADLHYPVFKIPFPEIIICNKNRLNWQRYNEAKQKFLQQRHWTPKHEQLFIDTLNAYDTLSFGKFDNFGNISNLYPPILLNELNYLNFSVVVKFMAWQCQEIFSECFWLNRPYDCCDIFSLRKSSKGFCLAFNSMETEEGKRRGKNDPYYPWRSWGRGSRHGLKLRIFPRIHQHSPGSVETKGIMMMLVEPYVWSYIGNEIGVNTRAMDELESMFYKSLINHRYMFENCQAECQQEYLLKFCNCTVDIFFPPDKYRACRLSDLPCLYKHNDFLQVFEQLGEHEYVTQHVKGMACPCFYNCKSLSYFTDIRQENLGNKAELEANETEIRLEVYFLWETIKLYETTAVYTLIDLMASLGGLASLCIGCSLVGVMELLYFLFLNVPKRIVLCSIAARRVKSIPKKMVKTKKVLFHKITPAMPLNKRRSA</sequence>
<keyword evidence="14" id="KW-0732">Signal</keyword>
<evidence type="ECO:0000313" key="16">
    <source>
        <dbReference type="Proteomes" id="UP000095300"/>
    </source>
</evidence>
<dbReference type="PROSITE" id="PS01206">
    <property type="entry name" value="ASC"/>
    <property type="match status" value="1"/>
</dbReference>
<dbReference type="GO" id="GO:0005886">
    <property type="term" value="C:plasma membrane"/>
    <property type="evidence" value="ECO:0007669"/>
    <property type="project" value="TreeGrafter"/>
</dbReference>
<evidence type="ECO:0000256" key="7">
    <source>
        <dbReference type="ARBA" id="ARBA00023053"/>
    </source>
</evidence>
<keyword evidence="11 12" id="KW-0407">Ion channel</keyword>
<dbReference type="PANTHER" id="PTHR11690:SF288">
    <property type="entry name" value="AMILORIDE-SENSITIVE NA+ CHANNEL-RELATED"/>
    <property type="match status" value="1"/>
</dbReference>
<dbReference type="AlphaFoldDB" id="A0A1I8Q569"/>
<evidence type="ECO:0000256" key="10">
    <source>
        <dbReference type="ARBA" id="ARBA00023201"/>
    </source>
</evidence>
<evidence type="ECO:0000256" key="9">
    <source>
        <dbReference type="ARBA" id="ARBA00023136"/>
    </source>
</evidence>
<dbReference type="STRING" id="35570.A0A1I8Q569"/>
<dbReference type="GO" id="GO:0015280">
    <property type="term" value="F:ligand-gated sodium channel activity"/>
    <property type="evidence" value="ECO:0007669"/>
    <property type="project" value="TreeGrafter"/>
</dbReference>
<feature type="transmembrane region" description="Helical" evidence="13">
    <location>
        <begin position="392"/>
        <end position="419"/>
    </location>
</feature>
<keyword evidence="3 12" id="KW-0813">Transport</keyword>
<feature type="chain" id="PRO_5009327719" evidence="14">
    <location>
        <begin position="23"/>
        <end position="466"/>
    </location>
</feature>
<keyword evidence="16" id="KW-1185">Reference proteome</keyword>
<keyword evidence="9 13" id="KW-0472">Membrane</keyword>
<evidence type="ECO:0000256" key="14">
    <source>
        <dbReference type="SAM" id="SignalP"/>
    </source>
</evidence>
<keyword evidence="10 12" id="KW-0739">Sodium transport</keyword>
<evidence type="ECO:0000256" key="3">
    <source>
        <dbReference type="ARBA" id="ARBA00022448"/>
    </source>
</evidence>
<proteinExistence type="inferred from homology"/>
<feature type="signal peptide" evidence="14">
    <location>
        <begin position="1"/>
        <end position="22"/>
    </location>
</feature>
<comment type="subcellular location">
    <subcellularLocation>
        <location evidence="1">Membrane</location>
        <topology evidence="1">Multi-pass membrane protein</topology>
    </subcellularLocation>
</comment>
<evidence type="ECO:0000256" key="1">
    <source>
        <dbReference type="ARBA" id="ARBA00004141"/>
    </source>
</evidence>
<dbReference type="Gene3D" id="2.60.470.10">
    <property type="entry name" value="Acid-sensing ion channels like domains"/>
    <property type="match status" value="1"/>
</dbReference>
<keyword evidence="4 12" id="KW-0894">Sodium channel</keyword>
<evidence type="ECO:0000313" key="15">
    <source>
        <dbReference type="EnsemblMetazoa" id="SCAU014015-PA"/>
    </source>
</evidence>
<dbReference type="Gene3D" id="1.10.287.770">
    <property type="entry name" value="YojJ-like"/>
    <property type="match status" value="1"/>
</dbReference>
<protein>
    <submittedName>
        <fullName evidence="15">Uncharacterized protein</fullName>
    </submittedName>
</protein>
<dbReference type="Proteomes" id="UP000095300">
    <property type="component" value="Unassembled WGS sequence"/>
</dbReference>
<dbReference type="PANTHER" id="PTHR11690">
    <property type="entry name" value="AMILORIDE-SENSITIVE SODIUM CHANNEL-RELATED"/>
    <property type="match status" value="1"/>
</dbReference>
<keyword evidence="7" id="KW-0915">Sodium</keyword>
<keyword evidence="5 12" id="KW-0812">Transmembrane</keyword>
<organism evidence="15 16">
    <name type="scientific">Stomoxys calcitrans</name>
    <name type="common">Stable fly</name>
    <name type="synonym">Conops calcitrans</name>
    <dbReference type="NCBI Taxonomy" id="35570"/>
    <lineage>
        <taxon>Eukaryota</taxon>
        <taxon>Metazoa</taxon>
        <taxon>Ecdysozoa</taxon>
        <taxon>Arthropoda</taxon>
        <taxon>Hexapoda</taxon>
        <taxon>Insecta</taxon>
        <taxon>Pterygota</taxon>
        <taxon>Neoptera</taxon>
        <taxon>Endopterygota</taxon>
        <taxon>Diptera</taxon>
        <taxon>Brachycera</taxon>
        <taxon>Muscomorpha</taxon>
        <taxon>Muscoidea</taxon>
        <taxon>Muscidae</taxon>
        <taxon>Stomoxys</taxon>
    </lineage>
</organism>
<evidence type="ECO:0000256" key="12">
    <source>
        <dbReference type="RuleBase" id="RU000679"/>
    </source>
</evidence>
<evidence type="ECO:0000256" key="8">
    <source>
        <dbReference type="ARBA" id="ARBA00023065"/>
    </source>
</evidence>